<keyword evidence="1" id="KW-0812">Transmembrane</keyword>
<name>A0ABP9PZ45_9PSEU</name>
<feature type="transmembrane region" description="Helical" evidence="1">
    <location>
        <begin position="7"/>
        <end position="26"/>
    </location>
</feature>
<sequence length="157" mass="15761">MDRPGGVLAVVGGLLAGLAYLVVPVAKVPLVGQVTAPALEEAAPSYPSLAMLPFVPVAALVMLAIGGFLLLARLGRREHRVAGALVLACSGFIALAYLIPFNALQSEIQQVGASGLGLSAATFAGGGFWFALVGALVAATGAALELSEPRRSLRAGA</sequence>
<organism evidence="2 3">
    <name type="scientific">Pseudonocardia eucalypti</name>
    <dbReference type="NCBI Taxonomy" id="648755"/>
    <lineage>
        <taxon>Bacteria</taxon>
        <taxon>Bacillati</taxon>
        <taxon>Actinomycetota</taxon>
        <taxon>Actinomycetes</taxon>
        <taxon>Pseudonocardiales</taxon>
        <taxon>Pseudonocardiaceae</taxon>
        <taxon>Pseudonocardia</taxon>
    </lineage>
</organism>
<evidence type="ECO:0000313" key="2">
    <source>
        <dbReference type="EMBL" id="GAA5154536.1"/>
    </source>
</evidence>
<evidence type="ECO:0000256" key="1">
    <source>
        <dbReference type="SAM" id="Phobius"/>
    </source>
</evidence>
<keyword evidence="1" id="KW-0472">Membrane</keyword>
<reference evidence="3" key="1">
    <citation type="journal article" date="2019" name="Int. J. Syst. Evol. Microbiol.">
        <title>The Global Catalogue of Microorganisms (GCM) 10K type strain sequencing project: providing services to taxonomists for standard genome sequencing and annotation.</title>
        <authorList>
            <consortium name="The Broad Institute Genomics Platform"/>
            <consortium name="The Broad Institute Genome Sequencing Center for Infectious Disease"/>
            <person name="Wu L."/>
            <person name="Ma J."/>
        </authorList>
    </citation>
    <scope>NUCLEOTIDE SEQUENCE [LARGE SCALE GENOMIC DNA]</scope>
    <source>
        <strain evidence="3">JCM 18303</strain>
    </source>
</reference>
<evidence type="ECO:0000313" key="3">
    <source>
        <dbReference type="Proteomes" id="UP001428817"/>
    </source>
</evidence>
<proteinExistence type="predicted"/>
<dbReference type="EMBL" id="BAABJP010000008">
    <property type="protein sequence ID" value="GAA5154536.1"/>
    <property type="molecule type" value="Genomic_DNA"/>
</dbReference>
<comment type="caution">
    <text evidence="2">The sequence shown here is derived from an EMBL/GenBank/DDBJ whole genome shotgun (WGS) entry which is preliminary data.</text>
</comment>
<feature type="transmembrane region" description="Helical" evidence="1">
    <location>
        <begin position="123"/>
        <end position="144"/>
    </location>
</feature>
<feature type="transmembrane region" description="Helical" evidence="1">
    <location>
        <begin position="46"/>
        <end position="72"/>
    </location>
</feature>
<keyword evidence="1" id="KW-1133">Transmembrane helix</keyword>
<evidence type="ECO:0008006" key="4">
    <source>
        <dbReference type="Google" id="ProtNLM"/>
    </source>
</evidence>
<keyword evidence="3" id="KW-1185">Reference proteome</keyword>
<dbReference type="Proteomes" id="UP001428817">
    <property type="component" value="Unassembled WGS sequence"/>
</dbReference>
<accession>A0ABP9PZ45</accession>
<feature type="transmembrane region" description="Helical" evidence="1">
    <location>
        <begin position="84"/>
        <end position="103"/>
    </location>
</feature>
<gene>
    <name evidence="2" type="ORF">GCM10023321_26520</name>
</gene>
<protein>
    <recommendedName>
        <fullName evidence="4">DUF1772 domain-containing protein</fullName>
    </recommendedName>
</protein>